<reference evidence="2" key="2">
    <citation type="submission" date="2010-04" db="EMBL/GenBank/DDBJ databases">
        <title>Genome sequence of Salinibacter ruber M8.</title>
        <authorList>
            <consortium name="Genoscope"/>
        </authorList>
    </citation>
    <scope>NUCLEOTIDE SEQUENCE [LARGE SCALE GENOMIC DNA]</scope>
    <source>
        <strain evidence="2">M8</strain>
    </source>
</reference>
<dbReference type="EMBL" id="FP565814">
    <property type="protein sequence ID" value="CBH24870.1"/>
    <property type="molecule type" value="Genomic_DNA"/>
</dbReference>
<organism evidence="1 2">
    <name type="scientific">Salinibacter ruber (strain M8)</name>
    <dbReference type="NCBI Taxonomy" id="761659"/>
    <lineage>
        <taxon>Bacteria</taxon>
        <taxon>Pseudomonadati</taxon>
        <taxon>Rhodothermota</taxon>
        <taxon>Rhodothermia</taxon>
        <taxon>Rhodothermales</taxon>
        <taxon>Salinibacteraceae</taxon>
        <taxon>Salinibacter</taxon>
    </lineage>
</organism>
<accession>D5HA15</accession>
<dbReference type="KEGG" id="srm:SRM_01949"/>
<proteinExistence type="predicted"/>
<dbReference type="AlphaFoldDB" id="D5HA15"/>
<dbReference type="Proteomes" id="UP000000933">
    <property type="component" value="Chromosome"/>
</dbReference>
<name>D5HA15_SALRM</name>
<sequence>MPCRKEKLFIGQSIDLQNKRFTMTTTNPDRLHAWS</sequence>
<reference evidence="1 2" key="1">
    <citation type="journal article" date="2010" name="ISME J.">
        <title>Fine-scale evolution: genomic, phenotypic and ecological differentiation in two coexisting Salinibacter ruber strains.</title>
        <authorList>
            <person name="Pena A."/>
            <person name="Teeling H."/>
            <person name="Huerta-Cepas J."/>
            <person name="Santos F."/>
            <person name="Yarza P."/>
            <person name="Brito-Echeverria J."/>
            <person name="Lucio M."/>
            <person name="Schmitt-Kopplin P."/>
            <person name="Meseguer I."/>
            <person name="Schenowitz C."/>
            <person name="Dossat C."/>
            <person name="Barbe V."/>
            <person name="Dopazo J."/>
            <person name="Rossello-Mora R."/>
            <person name="Schuler M."/>
            <person name="Glockner F.O."/>
            <person name="Amann R."/>
            <person name="Gabaldon T."/>
            <person name="Anton J."/>
        </authorList>
    </citation>
    <scope>NUCLEOTIDE SEQUENCE [LARGE SCALE GENOMIC DNA]</scope>
    <source>
        <strain evidence="1 2">M8</strain>
    </source>
</reference>
<gene>
    <name evidence="1" type="ordered locus">SRM_01949</name>
</gene>
<evidence type="ECO:0000313" key="1">
    <source>
        <dbReference type="EMBL" id="CBH24870.1"/>
    </source>
</evidence>
<dbReference type="HOGENOM" id="CLU_3367201_0_0_10"/>
<evidence type="ECO:0000313" key="2">
    <source>
        <dbReference type="Proteomes" id="UP000000933"/>
    </source>
</evidence>
<protein>
    <submittedName>
        <fullName evidence="1">Uncharacterized protein</fullName>
    </submittedName>
</protein>